<keyword evidence="5" id="KW-1185">Reference proteome</keyword>
<dbReference type="Pfam" id="PF00990">
    <property type="entry name" value="GGDEF"/>
    <property type="match status" value="1"/>
</dbReference>
<reference evidence="4 5" key="1">
    <citation type="submission" date="2019-02" db="EMBL/GenBank/DDBJ databases">
        <authorList>
            <person name="Zhang G."/>
        </authorList>
    </citation>
    <scope>NUCLEOTIDE SEQUENCE [LARGE SCALE GENOMIC DNA]</scope>
    <source>
        <strain evidence="4 5">CMB17</strain>
    </source>
</reference>
<organism evidence="4 5">
    <name type="scientific">Paracoccus sediminis</name>
    <dbReference type="NCBI Taxonomy" id="1214787"/>
    <lineage>
        <taxon>Bacteria</taxon>
        <taxon>Pseudomonadati</taxon>
        <taxon>Pseudomonadota</taxon>
        <taxon>Alphaproteobacteria</taxon>
        <taxon>Rhodobacterales</taxon>
        <taxon>Paracoccaceae</taxon>
        <taxon>Paracoccus</taxon>
    </lineage>
</organism>
<evidence type="ECO:0000313" key="5">
    <source>
        <dbReference type="Proteomes" id="UP000292859"/>
    </source>
</evidence>
<dbReference type="NCBIfam" id="TIGR00254">
    <property type="entry name" value="GGDEF"/>
    <property type="match status" value="1"/>
</dbReference>
<dbReference type="Proteomes" id="UP000292859">
    <property type="component" value="Unassembled WGS sequence"/>
</dbReference>
<proteinExistence type="predicted"/>
<dbReference type="EMBL" id="SIRL01000001">
    <property type="protein sequence ID" value="TBN52805.1"/>
    <property type="molecule type" value="Genomic_DNA"/>
</dbReference>
<feature type="domain" description="GGDEF" evidence="3">
    <location>
        <begin position="244"/>
        <end position="375"/>
    </location>
</feature>
<dbReference type="InterPro" id="IPR029787">
    <property type="entry name" value="Nucleotide_cyclase"/>
</dbReference>
<evidence type="ECO:0000256" key="2">
    <source>
        <dbReference type="ARBA" id="ARBA00034247"/>
    </source>
</evidence>
<dbReference type="InterPro" id="IPR000160">
    <property type="entry name" value="GGDEF_dom"/>
</dbReference>
<gene>
    <name evidence="4" type="ORF">EYF88_00950</name>
</gene>
<dbReference type="PROSITE" id="PS50887">
    <property type="entry name" value="GGDEF"/>
    <property type="match status" value="1"/>
</dbReference>
<comment type="caution">
    <text evidence="4">The sequence shown here is derived from an EMBL/GenBank/DDBJ whole genome shotgun (WGS) entry which is preliminary data.</text>
</comment>
<dbReference type="EC" id="2.7.7.65" evidence="1"/>
<dbReference type="Gene3D" id="3.30.70.270">
    <property type="match status" value="1"/>
</dbReference>
<evidence type="ECO:0000259" key="3">
    <source>
        <dbReference type="PROSITE" id="PS50887"/>
    </source>
</evidence>
<dbReference type="InterPro" id="IPR050469">
    <property type="entry name" value="Diguanylate_Cyclase"/>
</dbReference>
<evidence type="ECO:0000313" key="4">
    <source>
        <dbReference type="EMBL" id="TBN52805.1"/>
    </source>
</evidence>
<dbReference type="PANTHER" id="PTHR45138:SF9">
    <property type="entry name" value="DIGUANYLATE CYCLASE DGCM-RELATED"/>
    <property type="match status" value="1"/>
</dbReference>
<dbReference type="CDD" id="cd01949">
    <property type="entry name" value="GGDEF"/>
    <property type="match status" value="1"/>
</dbReference>
<dbReference type="SMART" id="SM00267">
    <property type="entry name" value="GGDEF"/>
    <property type="match status" value="1"/>
</dbReference>
<protein>
    <recommendedName>
        <fullName evidence="1">diguanylate cyclase</fullName>
        <ecNumber evidence="1">2.7.7.65</ecNumber>
    </recommendedName>
</protein>
<dbReference type="SUPFAM" id="SSF55073">
    <property type="entry name" value="Nucleotide cyclase"/>
    <property type="match status" value="1"/>
</dbReference>
<sequence>MDRVSQRAFAGHGRRLRRAVRHHADRGRHLHRRARFGLCRGANLSPVATGQPRMTHALTLPQAALDLLMPMHLCLGDDGTIHFAGPTMRKLMPAGAQVIEDIFVEAKGVETGCVMSFVRAAHPAQRLSLRLRHHRQLLLRGHAVAPGFGGLLLNFGFGVSLSDAVAVFGLTEGDFAPAELALELMFLQEANRAIQGELARFNRHLMLARQDAEREAHTDSLTGLLNRRGLMAAMRNALDPRTPQAFALAHLDLDNFKGVNDRLGHAAGDRLLCDVAQVLGRVTRSRDHVARIGGDEFVLVLGGSWSCQALMAIGTRIVQGIEHTSPGGCAVSASVGVVLSAGYGPDDIDQMLNDADVVLYQSKRAGKGRVTVAPLPDGGLLRPLAAPR</sequence>
<dbReference type="InterPro" id="IPR043128">
    <property type="entry name" value="Rev_trsase/Diguanyl_cyclase"/>
</dbReference>
<comment type="catalytic activity">
    <reaction evidence="2">
        <text>2 GTP = 3',3'-c-di-GMP + 2 diphosphate</text>
        <dbReference type="Rhea" id="RHEA:24898"/>
        <dbReference type="ChEBI" id="CHEBI:33019"/>
        <dbReference type="ChEBI" id="CHEBI:37565"/>
        <dbReference type="ChEBI" id="CHEBI:58805"/>
        <dbReference type="EC" id="2.7.7.65"/>
    </reaction>
</comment>
<name>A0ABY1YMC7_9RHOB</name>
<dbReference type="PANTHER" id="PTHR45138">
    <property type="entry name" value="REGULATORY COMPONENTS OF SENSORY TRANSDUCTION SYSTEM"/>
    <property type="match status" value="1"/>
</dbReference>
<accession>A0ABY1YMC7</accession>
<evidence type="ECO:0000256" key="1">
    <source>
        <dbReference type="ARBA" id="ARBA00012528"/>
    </source>
</evidence>